<comment type="caution">
    <text evidence="2">The sequence shown here is derived from an EMBL/GenBank/DDBJ whole genome shotgun (WGS) entry which is preliminary data.</text>
</comment>
<keyword evidence="3" id="KW-1185">Reference proteome</keyword>
<sequence>MTKKHIGKILDFVAENHALPKVTIIEMAGYASQSTYYKHIVQDDLPFKTLYKYARAMNYRFSKEIPEFTNWLKNNNLVIADASNDKINILALERDQWKEKYYEQMKEYNELMKEHNSLIKNYNELLKKGSSV</sequence>
<keyword evidence="1" id="KW-0175">Coiled coil</keyword>
<dbReference type="Proteomes" id="UP000625283">
    <property type="component" value="Unassembled WGS sequence"/>
</dbReference>
<protein>
    <recommendedName>
        <fullName evidence="4">HTH cro/C1-type domain-containing protein</fullName>
    </recommendedName>
</protein>
<evidence type="ECO:0000313" key="2">
    <source>
        <dbReference type="EMBL" id="MBL1408065.1"/>
    </source>
</evidence>
<evidence type="ECO:0000256" key="1">
    <source>
        <dbReference type="SAM" id="Coils"/>
    </source>
</evidence>
<dbReference type="EMBL" id="JAERTY010000002">
    <property type="protein sequence ID" value="MBL1408065.1"/>
    <property type="molecule type" value="Genomic_DNA"/>
</dbReference>
<evidence type="ECO:0008006" key="4">
    <source>
        <dbReference type="Google" id="ProtNLM"/>
    </source>
</evidence>
<feature type="coiled-coil region" evidence="1">
    <location>
        <begin position="94"/>
        <end position="128"/>
    </location>
</feature>
<organism evidence="2 3">
    <name type="scientific">Sphingobacterium faecale</name>
    <dbReference type="NCBI Taxonomy" id="2803775"/>
    <lineage>
        <taxon>Bacteria</taxon>
        <taxon>Pseudomonadati</taxon>
        <taxon>Bacteroidota</taxon>
        <taxon>Sphingobacteriia</taxon>
        <taxon>Sphingobacteriales</taxon>
        <taxon>Sphingobacteriaceae</taxon>
        <taxon>Sphingobacterium</taxon>
    </lineage>
</organism>
<accession>A0ABS1R074</accession>
<evidence type="ECO:0000313" key="3">
    <source>
        <dbReference type="Proteomes" id="UP000625283"/>
    </source>
</evidence>
<reference evidence="2 3" key="1">
    <citation type="submission" date="2021-01" db="EMBL/GenBank/DDBJ databases">
        <title>C459-1 draft genome sequence.</title>
        <authorList>
            <person name="Zhang X.-F."/>
        </authorList>
    </citation>
    <scope>NUCLEOTIDE SEQUENCE [LARGE SCALE GENOMIC DNA]</scope>
    <source>
        <strain evidence="3">C459-1</strain>
    </source>
</reference>
<name>A0ABS1R074_9SPHI</name>
<dbReference type="RefSeq" id="WP_202101842.1">
    <property type="nucleotide sequence ID" value="NZ_JAERTY010000002.1"/>
</dbReference>
<gene>
    <name evidence="2" type="ORF">JKG61_04820</name>
</gene>
<proteinExistence type="predicted"/>